<evidence type="ECO:0000256" key="2">
    <source>
        <dbReference type="ARBA" id="ARBA00022670"/>
    </source>
</evidence>
<evidence type="ECO:0000256" key="4">
    <source>
        <dbReference type="ARBA" id="ARBA00022801"/>
    </source>
</evidence>
<dbReference type="Gene3D" id="3.90.1680.10">
    <property type="entry name" value="SOS response associated peptidase-like"/>
    <property type="match status" value="1"/>
</dbReference>
<keyword evidence="3" id="KW-0227">DNA damage</keyword>
<dbReference type="PANTHER" id="PTHR13604">
    <property type="entry name" value="DC12-RELATED"/>
    <property type="match status" value="1"/>
</dbReference>
<dbReference type="AlphaFoldDB" id="A0A0A0BE21"/>
<evidence type="ECO:0000313" key="10">
    <source>
        <dbReference type="Proteomes" id="UP000029833"/>
    </source>
</evidence>
<evidence type="ECO:0000256" key="7">
    <source>
        <dbReference type="ARBA" id="ARBA00023239"/>
    </source>
</evidence>
<keyword evidence="4 8" id="KW-0378">Hydrolase</keyword>
<dbReference type="Proteomes" id="UP000029833">
    <property type="component" value="Unassembled WGS sequence"/>
</dbReference>
<proteinExistence type="inferred from homology"/>
<name>A0A0A0BE21_9CELL</name>
<dbReference type="EMBL" id="AXNT01000011">
    <property type="protein sequence ID" value="KGM03571.1"/>
    <property type="molecule type" value="Genomic_DNA"/>
</dbReference>
<keyword evidence="6" id="KW-0238">DNA-binding</keyword>
<dbReference type="Pfam" id="PF02586">
    <property type="entry name" value="SRAP"/>
    <property type="match status" value="1"/>
</dbReference>
<comment type="caution">
    <text evidence="9">The sequence shown here is derived from an EMBL/GenBank/DDBJ whole genome shotgun (WGS) entry which is preliminary data.</text>
</comment>
<dbReference type="SUPFAM" id="SSF143081">
    <property type="entry name" value="BB1717-like"/>
    <property type="match status" value="1"/>
</dbReference>
<dbReference type="OrthoDB" id="9782620at2"/>
<dbReference type="GO" id="GO:0003697">
    <property type="term" value="F:single-stranded DNA binding"/>
    <property type="evidence" value="ECO:0007669"/>
    <property type="project" value="InterPro"/>
</dbReference>
<dbReference type="GO" id="GO:0016829">
    <property type="term" value="F:lyase activity"/>
    <property type="evidence" value="ECO:0007669"/>
    <property type="project" value="UniProtKB-KW"/>
</dbReference>
<evidence type="ECO:0000256" key="1">
    <source>
        <dbReference type="ARBA" id="ARBA00008136"/>
    </source>
</evidence>
<reference evidence="9 10" key="1">
    <citation type="submission" date="2013-10" db="EMBL/GenBank/DDBJ databases">
        <authorList>
            <person name="Wang G."/>
            <person name="Zhuang W."/>
        </authorList>
    </citation>
    <scope>NUCLEOTIDE SEQUENCE [LARGE SCALE GENOMIC DNA]</scope>
    <source>
        <strain evidence="9 10">DSM 20118</strain>
    </source>
</reference>
<dbReference type="PANTHER" id="PTHR13604:SF0">
    <property type="entry name" value="ABASIC SITE PROCESSING PROTEIN HMCES"/>
    <property type="match status" value="1"/>
</dbReference>
<dbReference type="GO" id="GO:0006508">
    <property type="term" value="P:proteolysis"/>
    <property type="evidence" value="ECO:0007669"/>
    <property type="project" value="UniProtKB-KW"/>
</dbReference>
<dbReference type="InterPro" id="IPR036590">
    <property type="entry name" value="SRAP-like"/>
</dbReference>
<gene>
    <name evidence="9" type="ORF">Q760_01465</name>
</gene>
<evidence type="ECO:0000256" key="6">
    <source>
        <dbReference type="ARBA" id="ARBA00023125"/>
    </source>
</evidence>
<evidence type="ECO:0000256" key="8">
    <source>
        <dbReference type="RuleBase" id="RU364100"/>
    </source>
</evidence>
<evidence type="ECO:0000313" key="9">
    <source>
        <dbReference type="EMBL" id="KGM03571.1"/>
    </source>
</evidence>
<dbReference type="GO" id="GO:0008233">
    <property type="term" value="F:peptidase activity"/>
    <property type="evidence" value="ECO:0007669"/>
    <property type="project" value="UniProtKB-KW"/>
</dbReference>
<dbReference type="GO" id="GO:0106300">
    <property type="term" value="P:protein-DNA covalent cross-linking repair"/>
    <property type="evidence" value="ECO:0007669"/>
    <property type="project" value="InterPro"/>
</dbReference>
<protein>
    <recommendedName>
        <fullName evidence="8">Abasic site processing protein</fullName>
        <ecNumber evidence="8">3.4.-.-</ecNumber>
    </recommendedName>
</protein>
<dbReference type="InterPro" id="IPR003738">
    <property type="entry name" value="SRAP"/>
</dbReference>
<keyword evidence="5" id="KW-0190">Covalent protein-DNA linkage</keyword>
<keyword evidence="2 8" id="KW-0645">Protease</keyword>
<keyword evidence="7" id="KW-0456">Lyase</keyword>
<sequence length="239" mass="26288">MCGRYASARRDADIAGALAVQEIVDEETPPSWNVAPQQDIRVVLERTPRGAPEDAEPVRQLRRVRWGLVPAWAKDDEVTKVGARMINARSESLTEKPAFKRAAAKRRCLIPMDGFYEWRKNADGTKTPFFLHAGGDLIAAAGLYELRPDPEREGEWLWTATVATRAATDTLGEIHERCPVLVTPDQVDAWLDPHLTDLDDVAAILAALPEPHLEPREVGKAVGNVRNDGPHLVEPAAAG</sequence>
<comment type="similarity">
    <text evidence="1 8">Belongs to the SOS response-associated peptidase family.</text>
</comment>
<keyword evidence="10" id="KW-1185">Reference proteome</keyword>
<evidence type="ECO:0000256" key="5">
    <source>
        <dbReference type="ARBA" id="ARBA00023124"/>
    </source>
</evidence>
<dbReference type="EC" id="3.4.-.-" evidence="8"/>
<accession>A0A0A0BE21</accession>
<evidence type="ECO:0000256" key="3">
    <source>
        <dbReference type="ARBA" id="ARBA00022763"/>
    </source>
</evidence>
<dbReference type="RefSeq" id="WP_034625197.1">
    <property type="nucleotide sequence ID" value="NZ_AXNT01000011.1"/>
</dbReference>
<organism evidence="9 10">
    <name type="scientific">Cellulomonas cellasea DSM 20118</name>
    <dbReference type="NCBI Taxonomy" id="1408250"/>
    <lineage>
        <taxon>Bacteria</taxon>
        <taxon>Bacillati</taxon>
        <taxon>Actinomycetota</taxon>
        <taxon>Actinomycetes</taxon>
        <taxon>Micrococcales</taxon>
        <taxon>Cellulomonadaceae</taxon>
        <taxon>Cellulomonas</taxon>
    </lineage>
</organism>